<organism evidence="8 9">
    <name type="scientific">Simkania negevensis (strain ATCC VR-1471 / DSM 27360 / Z)</name>
    <dbReference type="NCBI Taxonomy" id="331113"/>
    <lineage>
        <taxon>Bacteria</taxon>
        <taxon>Pseudomonadati</taxon>
        <taxon>Chlamydiota</taxon>
        <taxon>Chlamydiia</taxon>
        <taxon>Parachlamydiales</taxon>
        <taxon>Simkaniaceae</taxon>
        <taxon>Simkania</taxon>
    </lineage>
</organism>
<dbReference type="GO" id="GO:0005829">
    <property type="term" value="C:cytosol"/>
    <property type="evidence" value="ECO:0007669"/>
    <property type="project" value="TreeGrafter"/>
</dbReference>
<name>F8L7N3_SIMNZ</name>
<dbReference type="KEGG" id="sng:SNE_A08890"/>
<evidence type="ECO:0000256" key="5">
    <source>
        <dbReference type="ARBA" id="ARBA00022839"/>
    </source>
</evidence>
<keyword evidence="7" id="KW-0175">Coiled coil</keyword>
<evidence type="ECO:0000256" key="7">
    <source>
        <dbReference type="SAM" id="Coils"/>
    </source>
</evidence>
<comment type="function">
    <text evidence="6">Bidirectionally degrades single-stranded DNA into large acid-insoluble oligonucleotides, which are then degraded further into small acid-soluble oligonucleotides.</text>
</comment>
<evidence type="ECO:0000313" key="9">
    <source>
        <dbReference type="Proteomes" id="UP000000496"/>
    </source>
</evidence>
<dbReference type="GO" id="GO:0006308">
    <property type="term" value="P:DNA catabolic process"/>
    <property type="evidence" value="ECO:0007669"/>
    <property type="project" value="UniProtKB-UniRule"/>
</dbReference>
<dbReference type="GO" id="GO:0008855">
    <property type="term" value="F:exodeoxyribonuclease VII activity"/>
    <property type="evidence" value="ECO:0007669"/>
    <property type="project" value="UniProtKB-UniRule"/>
</dbReference>
<keyword evidence="4 6" id="KW-0378">Hydrolase</keyword>
<dbReference type="InterPro" id="IPR003761">
    <property type="entry name" value="Exonuc_VII_S"/>
</dbReference>
<dbReference type="RefSeq" id="WP_013943233.1">
    <property type="nucleotide sequence ID" value="NC_015713.1"/>
</dbReference>
<gene>
    <name evidence="6 8" type="primary">xseB</name>
    <name evidence="8" type="ordered locus">SNE_A08890</name>
</gene>
<comment type="subcellular location">
    <subcellularLocation>
        <location evidence="6">Cytoplasm</location>
    </subcellularLocation>
</comment>
<evidence type="ECO:0000256" key="2">
    <source>
        <dbReference type="ARBA" id="ARBA00022490"/>
    </source>
</evidence>
<evidence type="ECO:0000256" key="3">
    <source>
        <dbReference type="ARBA" id="ARBA00022722"/>
    </source>
</evidence>
<dbReference type="InterPro" id="IPR037004">
    <property type="entry name" value="Exonuc_VII_ssu_sf"/>
</dbReference>
<dbReference type="PANTHER" id="PTHR34137:SF1">
    <property type="entry name" value="EXODEOXYRIBONUCLEASE 7 SMALL SUBUNIT"/>
    <property type="match status" value="1"/>
</dbReference>
<protein>
    <recommendedName>
        <fullName evidence="6">Exodeoxyribonuclease 7 small subunit</fullName>
        <ecNumber evidence="6">3.1.11.6</ecNumber>
    </recommendedName>
    <alternativeName>
        <fullName evidence="6">Exodeoxyribonuclease VII small subunit</fullName>
        <shortName evidence="6">Exonuclease VII small subunit</shortName>
    </alternativeName>
</protein>
<dbReference type="PANTHER" id="PTHR34137">
    <property type="entry name" value="EXODEOXYRIBONUCLEASE 7 SMALL SUBUNIT"/>
    <property type="match status" value="1"/>
</dbReference>
<keyword evidence="9" id="KW-1185">Reference proteome</keyword>
<dbReference type="Pfam" id="PF02609">
    <property type="entry name" value="Exonuc_VII_S"/>
    <property type="match status" value="1"/>
</dbReference>
<dbReference type="Proteomes" id="UP000000496">
    <property type="component" value="Chromosome gsn.131"/>
</dbReference>
<feature type="coiled-coil region" evidence="7">
    <location>
        <begin position="39"/>
        <end position="66"/>
    </location>
</feature>
<dbReference type="AlphaFoldDB" id="F8L7N3"/>
<keyword evidence="2 6" id="KW-0963">Cytoplasm</keyword>
<dbReference type="HAMAP" id="MF_00337">
    <property type="entry name" value="Exonuc_7_S"/>
    <property type="match status" value="1"/>
</dbReference>
<dbReference type="eggNOG" id="COG1722">
    <property type="taxonomic scope" value="Bacteria"/>
</dbReference>
<sequence>MIEKTAGSFSFEEAYARLETILEELNSGELSLEKSLKLYEEADKLIAHCNEKLSNAEQKIQTLIKNREGQVVMNDAAQPKMEAFSHQTSYDPAT</sequence>
<dbReference type="Gene3D" id="1.10.287.1040">
    <property type="entry name" value="Exonuclease VII, small subunit"/>
    <property type="match status" value="1"/>
</dbReference>
<comment type="similarity">
    <text evidence="1 6">Belongs to the XseB family.</text>
</comment>
<dbReference type="STRING" id="331113.SNE_A08890"/>
<dbReference type="NCBIfam" id="NF002140">
    <property type="entry name" value="PRK00977.1-4"/>
    <property type="match status" value="1"/>
</dbReference>
<evidence type="ECO:0000256" key="1">
    <source>
        <dbReference type="ARBA" id="ARBA00009998"/>
    </source>
</evidence>
<keyword evidence="3 6" id="KW-0540">Nuclease</keyword>
<evidence type="ECO:0000313" key="8">
    <source>
        <dbReference type="EMBL" id="CCB88766.1"/>
    </source>
</evidence>
<keyword evidence="5 6" id="KW-0269">Exonuclease</keyword>
<dbReference type="EMBL" id="FR872582">
    <property type="protein sequence ID" value="CCB88766.1"/>
    <property type="molecule type" value="Genomic_DNA"/>
</dbReference>
<evidence type="ECO:0000256" key="6">
    <source>
        <dbReference type="HAMAP-Rule" id="MF_00337"/>
    </source>
</evidence>
<reference evidence="8 9" key="1">
    <citation type="journal article" date="2011" name="Mol. Biol. Evol.">
        <title>Unity in variety--the pan-genome of the Chlamydiae.</title>
        <authorList>
            <person name="Collingro A."/>
            <person name="Tischler P."/>
            <person name="Weinmaier T."/>
            <person name="Penz T."/>
            <person name="Heinz E."/>
            <person name="Brunham R.C."/>
            <person name="Read T.D."/>
            <person name="Bavoil P.M."/>
            <person name="Sachse K."/>
            <person name="Kahane S."/>
            <person name="Friedman M.G."/>
            <person name="Rattei T."/>
            <person name="Myers G.S."/>
            <person name="Horn M."/>
        </authorList>
    </citation>
    <scope>NUCLEOTIDE SEQUENCE [LARGE SCALE GENOMIC DNA]</scope>
    <source>
        <strain evidence="9">ATCC VR-1471 / Z</strain>
    </source>
</reference>
<dbReference type="HOGENOM" id="CLU_145918_3_4_0"/>
<accession>F8L7N3</accession>
<dbReference type="SUPFAM" id="SSF116842">
    <property type="entry name" value="XseB-like"/>
    <property type="match status" value="1"/>
</dbReference>
<dbReference type="NCBIfam" id="TIGR01280">
    <property type="entry name" value="xseB"/>
    <property type="match status" value="1"/>
</dbReference>
<proteinExistence type="inferred from homology"/>
<dbReference type="GO" id="GO:0009318">
    <property type="term" value="C:exodeoxyribonuclease VII complex"/>
    <property type="evidence" value="ECO:0007669"/>
    <property type="project" value="UniProtKB-UniRule"/>
</dbReference>
<comment type="catalytic activity">
    <reaction evidence="6">
        <text>Exonucleolytic cleavage in either 5'- to 3'- or 3'- to 5'-direction to yield nucleoside 5'-phosphates.</text>
        <dbReference type="EC" id="3.1.11.6"/>
    </reaction>
</comment>
<dbReference type="OrthoDB" id="9808145at2"/>
<evidence type="ECO:0000256" key="4">
    <source>
        <dbReference type="ARBA" id="ARBA00022801"/>
    </source>
</evidence>
<dbReference type="EC" id="3.1.11.6" evidence="6"/>
<comment type="subunit">
    <text evidence="6">Heterooligomer composed of large and small subunits.</text>
</comment>